<dbReference type="Pfam" id="PF13557">
    <property type="entry name" value="Phenol_MetA_deg"/>
    <property type="match status" value="1"/>
</dbReference>
<dbReference type="Proteomes" id="UP000782312">
    <property type="component" value="Unassembled WGS sequence"/>
</dbReference>
<gene>
    <name evidence="2" type="ORF">HYZ11_00830</name>
</gene>
<organism evidence="2 3">
    <name type="scientific">Tectimicrobiota bacterium</name>
    <dbReference type="NCBI Taxonomy" id="2528274"/>
    <lineage>
        <taxon>Bacteria</taxon>
        <taxon>Pseudomonadati</taxon>
        <taxon>Nitrospinota/Tectimicrobiota group</taxon>
        <taxon>Candidatus Tectimicrobiota</taxon>
    </lineage>
</organism>
<feature type="chain" id="PRO_5037932773" evidence="1">
    <location>
        <begin position="31"/>
        <end position="306"/>
    </location>
</feature>
<dbReference type="InterPro" id="IPR025737">
    <property type="entry name" value="FApF"/>
</dbReference>
<comment type="caution">
    <text evidence="2">The sequence shown here is derived from an EMBL/GenBank/DDBJ whole genome shotgun (WGS) entry which is preliminary data.</text>
</comment>
<reference evidence="2" key="1">
    <citation type="submission" date="2020-07" db="EMBL/GenBank/DDBJ databases">
        <title>Huge and variable diversity of episymbiotic CPR bacteria and DPANN archaea in groundwater ecosystems.</title>
        <authorList>
            <person name="He C.Y."/>
            <person name="Keren R."/>
            <person name="Whittaker M."/>
            <person name="Farag I.F."/>
            <person name="Doudna J."/>
            <person name="Cate J.H.D."/>
            <person name="Banfield J.F."/>
        </authorList>
    </citation>
    <scope>NUCLEOTIDE SEQUENCE</scope>
    <source>
        <strain evidence="2">NC_groundwater_763_Ag_S-0.2um_68_21</strain>
    </source>
</reference>
<dbReference type="EMBL" id="JACPUR010000001">
    <property type="protein sequence ID" value="MBI3126131.1"/>
    <property type="molecule type" value="Genomic_DNA"/>
</dbReference>
<evidence type="ECO:0000313" key="2">
    <source>
        <dbReference type="EMBL" id="MBI3126131.1"/>
    </source>
</evidence>
<sequence length="306" mass="33550">MNRRARFAHAFLPCGALALGVLAWVGAAHAAPITFNTALPIAKDQFLFRELAVFSRSTDDPDPAEREMDHWAAVSVLAYGVNADLALFGVIPYVENRLELASGGVRRTRSARGIGDAEFFARYTMFQKNWPGGNFRIAPFAGLKVPTGDDGETDRLGRLPPSVQAGSGSLDPFGGIVFTYQTLDFQIDGQAAYRAKTEANDFEFGDVARFDTSFQYRLWPRVLGSGVPGFLYGVLEASLVHQQKNEANGMKDRNSGGTQLFLTPGLQYVTRRWVVEGGVQLPVVQDLNGTALENDFTVLVSFRINF</sequence>
<protein>
    <submittedName>
        <fullName evidence="2">Transporter</fullName>
    </submittedName>
</protein>
<evidence type="ECO:0000313" key="3">
    <source>
        <dbReference type="Proteomes" id="UP000782312"/>
    </source>
</evidence>
<proteinExistence type="predicted"/>
<evidence type="ECO:0000256" key="1">
    <source>
        <dbReference type="SAM" id="SignalP"/>
    </source>
</evidence>
<keyword evidence="1" id="KW-0732">Signal</keyword>
<accession>A0A932MNF3</accession>
<feature type="signal peptide" evidence="1">
    <location>
        <begin position="1"/>
        <end position="30"/>
    </location>
</feature>
<dbReference type="AlphaFoldDB" id="A0A932MNF3"/>
<name>A0A932MNF3_UNCTE</name>